<dbReference type="AlphaFoldDB" id="A0AA43TM16"/>
<keyword evidence="3" id="KW-1185">Reference proteome</keyword>
<sequence length="122" mass="14167">MALLRKLAGDKDKAEDYEINSIIDNLNNVLGSQRDYGFFLQNFGLSDYKYLGTSDYIGKALIAEIAENIERFEPRIVLNNIEHIKDDKRFHLAFSLDCSVRNKNHTIKLFLNPVLDRYQVQL</sequence>
<proteinExistence type="predicted"/>
<accession>A0AA43TM16</accession>
<organism evidence="2 3">
    <name type="scientific">Candidatus Methylobacter titanis</name>
    <dbReference type="NCBI Taxonomy" id="3053457"/>
    <lineage>
        <taxon>Bacteria</taxon>
        <taxon>Pseudomonadati</taxon>
        <taxon>Pseudomonadota</taxon>
        <taxon>Gammaproteobacteria</taxon>
        <taxon>Methylococcales</taxon>
        <taxon>Methylococcaceae</taxon>
        <taxon>Methylobacter</taxon>
    </lineage>
</organism>
<dbReference type="InterPro" id="IPR007048">
    <property type="entry name" value="IraD/Gp25-like"/>
</dbReference>
<protein>
    <submittedName>
        <fullName evidence="2">GPW/gp25 family protein</fullName>
    </submittedName>
</protein>
<dbReference type="Pfam" id="PF04965">
    <property type="entry name" value="GPW_gp25"/>
    <property type="match status" value="1"/>
</dbReference>
<evidence type="ECO:0000313" key="2">
    <source>
        <dbReference type="EMBL" id="MDI1231563.1"/>
    </source>
</evidence>
<dbReference type="EMBL" id="JAQSDF010000033">
    <property type="protein sequence ID" value="MDI1231563.1"/>
    <property type="molecule type" value="Genomic_DNA"/>
</dbReference>
<dbReference type="SUPFAM" id="SSF160719">
    <property type="entry name" value="gpW/gp25-like"/>
    <property type="match status" value="1"/>
</dbReference>
<gene>
    <name evidence="2" type="ORF">PSU93_10470</name>
</gene>
<evidence type="ECO:0000313" key="3">
    <source>
        <dbReference type="Proteomes" id="UP001160519"/>
    </source>
</evidence>
<evidence type="ECO:0000259" key="1">
    <source>
        <dbReference type="Pfam" id="PF04965"/>
    </source>
</evidence>
<name>A0AA43TM16_9GAMM</name>
<dbReference type="Proteomes" id="UP001160519">
    <property type="component" value="Unassembled WGS sequence"/>
</dbReference>
<feature type="domain" description="IraD/Gp25-like" evidence="1">
    <location>
        <begin position="21"/>
        <end position="104"/>
    </location>
</feature>
<comment type="caution">
    <text evidence="2">The sequence shown here is derived from an EMBL/GenBank/DDBJ whole genome shotgun (WGS) entry which is preliminary data.</text>
</comment>
<reference evidence="2" key="1">
    <citation type="submission" date="2023-01" db="EMBL/GenBank/DDBJ databases">
        <title>Biogeochemical cycle of methane in antarctic sediments.</title>
        <authorList>
            <person name="Roldan D.M."/>
            <person name="Menes R.J."/>
        </authorList>
    </citation>
    <scope>NUCLEOTIDE SEQUENCE [LARGE SCALE GENOMIC DNA]</scope>
    <source>
        <strain evidence="2">K-2018 MAG008</strain>
    </source>
</reference>
<dbReference type="Gene3D" id="3.10.450.40">
    <property type="match status" value="1"/>
</dbReference>